<dbReference type="SUPFAM" id="SSF55120">
    <property type="entry name" value="Pseudouridine synthase"/>
    <property type="match status" value="1"/>
</dbReference>
<dbReference type="InterPro" id="IPR020103">
    <property type="entry name" value="PsdUridine_synth_cat_dom_sf"/>
</dbReference>
<evidence type="ECO:0000256" key="1">
    <source>
        <dbReference type="ARBA" id="ARBA00007953"/>
    </source>
</evidence>
<feature type="region of interest" description="Disordered" evidence="3">
    <location>
        <begin position="392"/>
        <end position="576"/>
    </location>
</feature>
<dbReference type="EMBL" id="CP036434">
    <property type="protein sequence ID" value="QDV06260.1"/>
    <property type="molecule type" value="Genomic_DNA"/>
</dbReference>
<dbReference type="GO" id="GO:0003723">
    <property type="term" value="F:RNA binding"/>
    <property type="evidence" value="ECO:0007669"/>
    <property type="project" value="InterPro"/>
</dbReference>
<feature type="domain" description="TRUD" evidence="4">
    <location>
        <begin position="140"/>
        <end position="348"/>
    </location>
</feature>
<evidence type="ECO:0000313" key="6">
    <source>
        <dbReference type="Proteomes" id="UP000320390"/>
    </source>
</evidence>
<dbReference type="GO" id="GO:0006396">
    <property type="term" value="P:RNA processing"/>
    <property type="evidence" value="ECO:0007669"/>
    <property type="project" value="UniProtKB-ARBA"/>
</dbReference>
<dbReference type="GO" id="GO:0160150">
    <property type="term" value="F:tRNA pseudouridine(13) synthase activity"/>
    <property type="evidence" value="ECO:0007669"/>
    <property type="project" value="UniProtKB-EC"/>
</dbReference>
<feature type="compositionally biased region" description="Gly residues" evidence="3">
    <location>
        <begin position="526"/>
        <end position="538"/>
    </location>
</feature>
<reference evidence="5 6" key="1">
    <citation type="submission" date="2019-02" db="EMBL/GenBank/DDBJ databases">
        <title>Deep-cultivation of Planctomycetes and their phenomic and genomic characterization uncovers novel biology.</title>
        <authorList>
            <person name="Wiegand S."/>
            <person name="Jogler M."/>
            <person name="Boedeker C."/>
            <person name="Pinto D."/>
            <person name="Vollmers J."/>
            <person name="Rivas-Marin E."/>
            <person name="Kohn T."/>
            <person name="Peeters S.H."/>
            <person name="Heuer A."/>
            <person name="Rast P."/>
            <person name="Oberbeckmann S."/>
            <person name="Bunk B."/>
            <person name="Jeske O."/>
            <person name="Meyerdierks A."/>
            <person name="Storesund J.E."/>
            <person name="Kallscheuer N."/>
            <person name="Luecker S."/>
            <person name="Lage O.M."/>
            <person name="Pohl T."/>
            <person name="Merkel B.J."/>
            <person name="Hornburger P."/>
            <person name="Mueller R.-W."/>
            <person name="Bruemmer F."/>
            <person name="Labrenz M."/>
            <person name="Spormann A.M."/>
            <person name="Op den Camp H."/>
            <person name="Overmann J."/>
            <person name="Amann R."/>
            <person name="Jetten M.S.M."/>
            <person name="Mascher T."/>
            <person name="Medema M.H."/>
            <person name="Devos D.P."/>
            <person name="Kaster A.-K."/>
            <person name="Ovreas L."/>
            <person name="Rohde M."/>
            <person name="Galperin M.Y."/>
            <person name="Jogler C."/>
        </authorList>
    </citation>
    <scope>NUCLEOTIDE SEQUENCE [LARGE SCALE GENOMIC DNA]</scope>
    <source>
        <strain evidence="5 6">Poly30</strain>
    </source>
</reference>
<protein>
    <submittedName>
        <fullName evidence="5">tRNA pseudouridine synthase D</fullName>
        <ecNumber evidence="5">5.4.99.27</ecNumber>
    </submittedName>
</protein>
<dbReference type="PANTHER" id="PTHR13326:SF21">
    <property type="entry name" value="PSEUDOURIDYLATE SYNTHASE PUS7L"/>
    <property type="match status" value="1"/>
</dbReference>
<evidence type="ECO:0000313" key="5">
    <source>
        <dbReference type="EMBL" id="QDV06260.1"/>
    </source>
</evidence>
<comment type="similarity">
    <text evidence="1">Belongs to the pseudouridine synthase TruD family.</text>
</comment>
<feature type="compositionally biased region" description="Basic residues" evidence="3">
    <location>
        <begin position="566"/>
        <end position="576"/>
    </location>
</feature>
<evidence type="ECO:0000256" key="2">
    <source>
        <dbReference type="ARBA" id="ARBA00023235"/>
    </source>
</evidence>
<keyword evidence="2 5" id="KW-0413">Isomerase</keyword>
<dbReference type="InterPro" id="IPR011760">
    <property type="entry name" value="PsdUridine_synth_TruD_insert"/>
</dbReference>
<dbReference type="AlphaFoldDB" id="A0A518EQ98"/>
<feature type="compositionally biased region" description="Basic and acidic residues" evidence="3">
    <location>
        <begin position="487"/>
        <end position="503"/>
    </location>
</feature>
<dbReference type="OrthoDB" id="1550679at2"/>
<feature type="compositionally biased region" description="Gly residues" evidence="3">
    <location>
        <begin position="473"/>
        <end position="485"/>
    </location>
</feature>
<dbReference type="Proteomes" id="UP000320390">
    <property type="component" value="Chromosome"/>
</dbReference>
<dbReference type="Pfam" id="PF01142">
    <property type="entry name" value="TruD"/>
    <property type="match status" value="1"/>
</dbReference>
<dbReference type="GO" id="GO:0001522">
    <property type="term" value="P:pseudouridine synthesis"/>
    <property type="evidence" value="ECO:0007669"/>
    <property type="project" value="InterPro"/>
</dbReference>
<gene>
    <name evidence="5" type="primary">truD_1</name>
    <name evidence="5" type="ORF">Poly30_17680</name>
</gene>
<dbReference type="PANTHER" id="PTHR13326">
    <property type="entry name" value="TRNA PSEUDOURIDINE SYNTHASE D"/>
    <property type="match status" value="1"/>
</dbReference>
<evidence type="ECO:0000256" key="3">
    <source>
        <dbReference type="SAM" id="MobiDB-lite"/>
    </source>
</evidence>
<proteinExistence type="inferred from homology"/>
<feature type="compositionally biased region" description="Gly residues" evidence="3">
    <location>
        <begin position="546"/>
        <end position="565"/>
    </location>
</feature>
<accession>A0A518EQ98</accession>
<name>A0A518EQ98_9BACT</name>
<dbReference type="EC" id="5.4.99.27" evidence="5"/>
<dbReference type="RefSeq" id="WP_145196286.1">
    <property type="nucleotide sequence ID" value="NZ_CP036434.1"/>
</dbReference>
<organism evidence="5 6">
    <name type="scientific">Saltatorellus ferox</name>
    <dbReference type="NCBI Taxonomy" id="2528018"/>
    <lineage>
        <taxon>Bacteria</taxon>
        <taxon>Pseudomonadati</taxon>
        <taxon>Planctomycetota</taxon>
        <taxon>Planctomycetia</taxon>
        <taxon>Planctomycetia incertae sedis</taxon>
        <taxon>Saltatorellus</taxon>
    </lineage>
</organism>
<feature type="compositionally biased region" description="Basic and acidic residues" evidence="3">
    <location>
        <begin position="407"/>
        <end position="438"/>
    </location>
</feature>
<keyword evidence="6" id="KW-1185">Reference proteome</keyword>
<dbReference type="InterPro" id="IPR042214">
    <property type="entry name" value="TruD_catalytic"/>
</dbReference>
<sequence length="576" mass="62147">MKLKVRPSDFKVTERLKEGIITPGGGHRVYRVIKEKLTSMEAATELAAHTGVSTGDIGMAGLKDRQGVTTQFMSVARGPSVSVSAGAQSQSLGIQSIGFCEEAITAEASDGNDFQIVIRDLRDGEVDHLRTALEPVRASGLPNYFDSQRFGNLRHGQGWIVLDLLQGDVSGALKRLVASTSSFEPPARRRLKEALGRSWGDWSACRSIAGKLGRHHSVFEHLKRDPDDFEGAFDRVGTRERLIHLYAFQSHLWNRALALWVQDHFEERISLRGIEGMLRFPVGEFQLPPEWGGQFMLAGSQLDGVTDPLQRELYERTLERLGLTVQALDMPNLAGFQLKPEPRPAIVHPLKLRVRPAEEDNLHRGARMVKVEFGLPRGAYATMVIQRLVGQSTGGVDERPPAAFQPSREERGERGGGHDFGGDRSDAYGDPRGNDRGDSYGGEYGGDRRGGARRGGVRGGGARRGGSRRGAPRSGGGGYRGGGFGPTEDRNFERPDRGPRPDGGEQDFGGDFRPRGGARRSRGGSSRRGGGGPRGGPRGASSRGGSSRGGGSRGGGPRGAGPRGGGARRRGGSRRR</sequence>
<evidence type="ECO:0000259" key="4">
    <source>
        <dbReference type="PROSITE" id="PS50984"/>
    </source>
</evidence>
<dbReference type="Gene3D" id="3.30.2350.20">
    <property type="entry name" value="TruD, catalytic domain"/>
    <property type="match status" value="2"/>
</dbReference>
<dbReference type="InterPro" id="IPR001656">
    <property type="entry name" value="PsdUridine_synth_TruD"/>
</dbReference>
<dbReference type="PROSITE" id="PS50984">
    <property type="entry name" value="TRUD"/>
    <property type="match status" value="1"/>
</dbReference>